<dbReference type="PANTHER" id="PTHR42718:SF9">
    <property type="entry name" value="MAJOR FACILITATOR SUPERFAMILY MULTIDRUG TRANSPORTER MFSC"/>
    <property type="match status" value="1"/>
</dbReference>
<comment type="subcellular location">
    <subcellularLocation>
        <location evidence="1">Cell membrane</location>
        <topology evidence="1">Multi-pass membrane protein</topology>
    </subcellularLocation>
</comment>
<proteinExistence type="inferred from homology"/>
<dbReference type="Proteomes" id="UP000094463">
    <property type="component" value="Chromosome"/>
</dbReference>
<dbReference type="PROSITE" id="PS50850">
    <property type="entry name" value="MFS"/>
    <property type="match status" value="1"/>
</dbReference>
<dbReference type="InterPro" id="IPR011701">
    <property type="entry name" value="MFS"/>
</dbReference>
<dbReference type="PANTHER" id="PTHR42718">
    <property type="entry name" value="MAJOR FACILITATOR SUPERFAMILY MULTIDRUG TRANSPORTER MFSC"/>
    <property type="match status" value="1"/>
</dbReference>
<organism evidence="10 11">
    <name type="scientific">Salisediminibacterium beveridgei</name>
    <dbReference type="NCBI Taxonomy" id="632773"/>
    <lineage>
        <taxon>Bacteria</taxon>
        <taxon>Bacillati</taxon>
        <taxon>Bacillota</taxon>
        <taxon>Bacilli</taxon>
        <taxon>Bacillales</taxon>
        <taxon>Bacillaceae</taxon>
        <taxon>Salisediminibacterium</taxon>
    </lineage>
</organism>
<evidence type="ECO:0000256" key="2">
    <source>
        <dbReference type="ARBA" id="ARBA00008537"/>
    </source>
</evidence>
<feature type="domain" description="Major facilitator superfamily (MFS) profile" evidence="9">
    <location>
        <begin position="11"/>
        <end position="464"/>
    </location>
</feature>
<feature type="transmembrane region" description="Helical" evidence="8">
    <location>
        <begin position="136"/>
        <end position="157"/>
    </location>
</feature>
<feature type="transmembrane region" description="Helical" evidence="8">
    <location>
        <begin position="102"/>
        <end position="124"/>
    </location>
</feature>
<dbReference type="AlphaFoldDB" id="A0A1D7QYN6"/>
<dbReference type="Pfam" id="PF07690">
    <property type="entry name" value="MFS_1"/>
    <property type="match status" value="1"/>
</dbReference>
<feature type="transmembrane region" description="Helical" evidence="8">
    <location>
        <begin position="9"/>
        <end position="29"/>
    </location>
</feature>
<dbReference type="STRING" id="632773.BBEV_2775"/>
<dbReference type="RefSeq" id="WP_069366022.1">
    <property type="nucleotide sequence ID" value="NZ_CP012502.1"/>
</dbReference>
<dbReference type="Gene3D" id="1.20.1720.10">
    <property type="entry name" value="Multidrug resistance protein D"/>
    <property type="match status" value="1"/>
</dbReference>
<feature type="transmembrane region" description="Helical" evidence="8">
    <location>
        <begin position="435"/>
        <end position="457"/>
    </location>
</feature>
<dbReference type="InterPro" id="IPR004638">
    <property type="entry name" value="EmrB-like"/>
</dbReference>
<dbReference type="GO" id="GO:0005886">
    <property type="term" value="C:plasma membrane"/>
    <property type="evidence" value="ECO:0007669"/>
    <property type="project" value="UniProtKB-SubCell"/>
</dbReference>
<dbReference type="Gene3D" id="1.20.1250.20">
    <property type="entry name" value="MFS general substrate transporter like domains"/>
    <property type="match status" value="1"/>
</dbReference>
<evidence type="ECO:0000256" key="8">
    <source>
        <dbReference type="SAM" id="Phobius"/>
    </source>
</evidence>
<protein>
    <submittedName>
        <fullName evidence="10">Multidrug resistance protein (Efflux transporter)</fullName>
    </submittedName>
</protein>
<keyword evidence="3" id="KW-0813">Transport</keyword>
<keyword evidence="6 8" id="KW-1133">Transmembrane helix</keyword>
<dbReference type="SUPFAM" id="SSF103473">
    <property type="entry name" value="MFS general substrate transporter"/>
    <property type="match status" value="1"/>
</dbReference>
<keyword evidence="7 8" id="KW-0472">Membrane</keyword>
<name>A0A1D7QYN6_9BACI</name>
<dbReference type="EMBL" id="CP012502">
    <property type="protein sequence ID" value="AOM84112.1"/>
    <property type="molecule type" value="Genomic_DNA"/>
</dbReference>
<dbReference type="KEGG" id="bbev:BBEV_2775"/>
<evidence type="ECO:0000259" key="9">
    <source>
        <dbReference type="PROSITE" id="PS50850"/>
    </source>
</evidence>
<dbReference type="NCBIfam" id="TIGR00711">
    <property type="entry name" value="efflux_EmrB"/>
    <property type="match status" value="1"/>
</dbReference>
<dbReference type="OrthoDB" id="9816041at2"/>
<evidence type="ECO:0000313" key="11">
    <source>
        <dbReference type="Proteomes" id="UP000094463"/>
    </source>
</evidence>
<feature type="transmembrane region" description="Helical" evidence="8">
    <location>
        <begin position="163"/>
        <end position="186"/>
    </location>
</feature>
<dbReference type="InterPro" id="IPR036259">
    <property type="entry name" value="MFS_trans_sf"/>
</dbReference>
<reference evidence="10 11" key="1">
    <citation type="submission" date="2015-08" db="EMBL/GenBank/DDBJ databases">
        <title>The complete genome sequence of Bacillus beveridgei MLTeJB.</title>
        <authorList>
            <person name="Hanson T.E."/>
            <person name="Mesa C."/>
            <person name="Basesman S.M."/>
            <person name="Oremland R.S."/>
        </authorList>
    </citation>
    <scope>NUCLEOTIDE SEQUENCE [LARGE SCALE GENOMIC DNA]</scope>
    <source>
        <strain evidence="10 11">MLTeJB</strain>
    </source>
</reference>
<accession>A0A1D7QYN6</accession>
<keyword evidence="5 8" id="KW-0812">Transmembrane</keyword>
<dbReference type="PRINTS" id="PR01036">
    <property type="entry name" value="TCRTETB"/>
</dbReference>
<evidence type="ECO:0000256" key="5">
    <source>
        <dbReference type="ARBA" id="ARBA00022692"/>
    </source>
</evidence>
<dbReference type="PATRIC" id="fig|632773.3.peg.2917"/>
<feature type="transmembrane region" description="Helical" evidence="8">
    <location>
        <begin position="49"/>
        <end position="69"/>
    </location>
</feature>
<comment type="similarity">
    <text evidence="2">Belongs to the major facilitator superfamily. EmrB family.</text>
</comment>
<evidence type="ECO:0000256" key="7">
    <source>
        <dbReference type="ARBA" id="ARBA00023136"/>
    </source>
</evidence>
<dbReference type="CDD" id="cd17503">
    <property type="entry name" value="MFS_LmrB_MDR_like"/>
    <property type="match status" value="1"/>
</dbReference>
<gene>
    <name evidence="10" type="ORF">BBEV_2775</name>
</gene>
<feature type="transmembrane region" description="Helical" evidence="8">
    <location>
        <begin position="224"/>
        <end position="244"/>
    </location>
</feature>
<evidence type="ECO:0000256" key="4">
    <source>
        <dbReference type="ARBA" id="ARBA00022475"/>
    </source>
</evidence>
<dbReference type="GO" id="GO:0022857">
    <property type="term" value="F:transmembrane transporter activity"/>
    <property type="evidence" value="ECO:0007669"/>
    <property type="project" value="InterPro"/>
</dbReference>
<keyword evidence="11" id="KW-1185">Reference proteome</keyword>
<evidence type="ECO:0000313" key="10">
    <source>
        <dbReference type="EMBL" id="AOM84112.1"/>
    </source>
</evidence>
<evidence type="ECO:0000256" key="3">
    <source>
        <dbReference type="ARBA" id="ARBA00022448"/>
    </source>
</evidence>
<feature type="transmembrane region" description="Helical" evidence="8">
    <location>
        <begin position="330"/>
        <end position="349"/>
    </location>
</feature>
<evidence type="ECO:0000256" key="1">
    <source>
        <dbReference type="ARBA" id="ARBA00004651"/>
    </source>
</evidence>
<keyword evidence="4" id="KW-1003">Cell membrane</keyword>
<feature type="transmembrane region" description="Helical" evidence="8">
    <location>
        <begin position="265"/>
        <end position="290"/>
    </location>
</feature>
<sequence>MFNRIPNKWLVVITVLTGTFTVILNNSMLNPAIPYFMNLFDADAVSAGWVITIFMVAMGMSMPLTGYLADKFGKKQVYIGGLMLFVTGSVLGSFSWDISAMIGFRAIQGVGGGMIMPLSMVLIFDAFPREERGLATGVWGVAAMLAPTIGPTLGGLLVELGSWQWLFLVNIPTGLLAILFSIRFLSQTKRVTDIRLDKPGFVTVTIGVGSILFALGRINELAHLYNALNLTLIAVGVFSLWFFVRIEARQDQPLLDLSIFRIKAYTYSVLIAMIGSVSLFGGIFLIPLLIQTVYGYGAIMTGLSFLPSALLMGLFMNVGGRMLDVKGPTIAAAGGLMVLSVSTFALGFLTMETALWFVFLLNGIRGIGMGLSNMPATTAGMNSIPEKLISRGSAMGNVVRQMSSALGIVFVSIYFEVRRSQILVNGGGDLQEASLTAINEAFIVLAVLTLVAVPLGFKLGREYKQTVKD</sequence>
<feature type="transmembrane region" description="Helical" evidence="8">
    <location>
        <begin position="296"/>
        <end position="318"/>
    </location>
</feature>
<evidence type="ECO:0000256" key="6">
    <source>
        <dbReference type="ARBA" id="ARBA00022989"/>
    </source>
</evidence>
<feature type="transmembrane region" description="Helical" evidence="8">
    <location>
        <begin position="397"/>
        <end position="415"/>
    </location>
</feature>
<dbReference type="InterPro" id="IPR020846">
    <property type="entry name" value="MFS_dom"/>
</dbReference>
<feature type="transmembrane region" description="Helical" evidence="8">
    <location>
        <begin position="355"/>
        <end position="376"/>
    </location>
</feature>
<feature type="transmembrane region" description="Helical" evidence="8">
    <location>
        <begin position="76"/>
        <end position="96"/>
    </location>
</feature>